<dbReference type="OrthoDB" id="15270at2759"/>
<keyword evidence="9" id="KW-0012">Acyltransferase</keyword>
<dbReference type="GO" id="GO:0072659">
    <property type="term" value="P:protein localization to plasma membrane"/>
    <property type="evidence" value="ECO:0007669"/>
    <property type="project" value="TreeGrafter"/>
</dbReference>
<keyword evidence="6 9" id="KW-0812">Transmembrane</keyword>
<evidence type="ECO:0000256" key="9">
    <source>
        <dbReference type="RuleBase" id="RU280819"/>
    </source>
</evidence>
<dbReference type="AlphaFoldDB" id="A0A2T3B109"/>
<organism evidence="10 11">
    <name type="scientific">Amorphotheca resinae ATCC 22711</name>
    <dbReference type="NCBI Taxonomy" id="857342"/>
    <lineage>
        <taxon>Eukaryota</taxon>
        <taxon>Fungi</taxon>
        <taxon>Dikarya</taxon>
        <taxon>Ascomycota</taxon>
        <taxon>Pezizomycotina</taxon>
        <taxon>Leotiomycetes</taxon>
        <taxon>Helotiales</taxon>
        <taxon>Amorphothecaceae</taxon>
        <taxon>Amorphotheca</taxon>
    </lineage>
</organism>
<proteinExistence type="inferred from homology"/>
<dbReference type="PANTHER" id="PTHR20661">
    <property type="entry name" value="PHOSPHATIDYLINOSITOL-GLYCAN BIOSYNTHESIS CLASS W PROTEIN"/>
    <property type="match status" value="1"/>
</dbReference>
<feature type="transmembrane region" description="Helical" evidence="9">
    <location>
        <begin position="311"/>
        <end position="332"/>
    </location>
</feature>
<evidence type="ECO:0000313" key="11">
    <source>
        <dbReference type="Proteomes" id="UP000241818"/>
    </source>
</evidence>
<dbReference type="Proteomes" id="UP000241818">
    <property type="component" value="Unassembled WGS sequence"/>
</dbReference>
<feature type="transmembrane region" description="Helical" evidence="9">
    <location>
        <begin position="443"/>
        <end position="464"/>
    </location>
</feature>
<dbReference type="GO" id="GO:0006506">
    <property type="term" value="P:GPI anchor biosynthetic process"/>
    <property type="evidence" value="ECO:0007669"/>
    <property type="project" value="UniProtKB-UniPathway"/>
</dbReference>
<feature type="transmembrane region" description="Helical" evidence="9">
    <location>
        <begin position="244"/>
        <end position="261"/>
    </location>
</feature>
<dbReference type="PANTHER" id="PTHR20661:SF0">
    <property type="entry name" value="PHOSPHATIDYLINOSITOL-GLYCAN BIOSYNTHESIS CLASS W PROTEIN"/>
    <property type="match status" value="1"/>
</dbReference>
<keyword evidence="9" id="KW-0808">Transferase</keyword>
<dbReference type="RefSeq" id="XP_024720595.1">
    <property type="nucleotide sequence ID" value="XM_024866780.1"/>
</dbReference>
<comment type="similarity">
    <text evidence="4 9">Belongs to the PIGW family.</text>
</comment>
<gene>
    <name evidence="10" type="ORF">M430DRAFT_35646</name>
</gene>
<dbReference type="UniPathway" id="UPA00196"/>
<evidence type="ECO:0000256" key="5">
    <source>
        <dbReference type="ARBA" id="ARBA00022502"/>
    </source>
</evidence>
<dbReference type="GO" id="GO:0032216">
    <property type="term" value="F:glucosaminyl-phosphatidylinositol O-acyltransferase activity"/>
    <property type="evidence" value="ECO:0007669"/>
    <property type="project" value="TreeGrafter"/>
</dbReference>
<name>A0A2T3B109_AMORE</name>
<evidence type="ECO:0000313" key="10">
    <source>
        <dbReference type="EMBL" id="PSS17087.1"/>
    </source>
</evidence>
<feature type="transmembrane region" description="Helical" evidence="9">
    <location>
        <begin position="470"/>
        <end position="491"/>
    </location>
</feature>
<accession>A0A2T3B109</accession>
<dbReference type="STRING" id="857342.A0A2T3B109"/>
<protein>
    <recommendedName>
        <fullName evidence="9">GPI-anchored wall transfer protein</fullName>
        <ecNumber evidence="9">2.3.-.-</ecNumber>
    </recommendedName>
</protein>
<keyword evidence="7 9" id="KW-1133">Transmembrane helix</keyword>
<dbReference type="InParanoid" id="A0A2T3B109"/>
<feature type="transmembrane region" description="Helical" evidence="9">
    <location>
        <begin position="348"/>
        <end position="366"/>
    </location>
</feature>
<comment type="function">
    <text evidence="9">A acetyltransferase, which acetylates the inositol ring of phosphatidylinositol during biosynthesis of GPI-anchor.</text>
</comment>
<dbReference type="FunCoup" id="A0A2T3B109">
    <property type="interactions" value="554"/>
</dbReference>
<evidence type="ECO:0000256" key="6">
    <source>
        <dbReference type="ARBA" id="ARBA00022692"/>
    </source>
</evidence>
<evidence type="ECO:0000256" key="8">
    <source>
        <dbReference type="ARBA" id="ARBA00023136"/>
    </source>
</evidence>
<feature type="transmembrane region" description="Helical" evidence="9">
    <location>
        <begin position="386"/>
        <end position="409"/>
    </location>
</feature>
<feature type="transmembrane region" description="Helical" evidence="9">
    <location>
        <begin position="268"/>
        <end position="286"/>
    </location>
</feature>
<evidence type="ECO:0000256" key="4">
    <source>
        <dbReference type="ARBA" id="ARBA00007559"/>
    </source>
</evidence>
<feature type="transmembrane region" description="Helical" evidence="9">
    <location>
        <begin position="140"/>
        <end position="159"/>
    </location>
</feature>
<feature type="transmembrane region" description="Helical" evidence="9">
    <location>
        <begin position="61"/>
        <end position="81"/>
    </location>
</feature>
<feature type="transmembrane region" description="Helical" evidence="9">
    <location>
        <begin position="87"/>
        <end position="104"/>
    </location>
</feature>
<keyword evidence="5 9" id="KW-0337">GPI-anchor biosynthesis</keyword>
<keyword evidence="8 9" id="KW-0472">Membrane</keyword>
<dbReference type="EC" id="2.3.-.-" evidence="9"/>
<evidence type="ECO:0000256" key="1">
    <source>
        <dbReference type="ARBA" id="ARBA00002531"/>
    </source>
</evidence>
<evidence type="ECO:0000256" key="3">
    <source>
        <dbReference type="ARBA" id="ARBA00004687"/>
    </source>
</evidence>
<keyword evidence="11" id="KW-1185">Reference proteome</keyword>
<dbReference type="InterPro" id="IPR009447">
    <property type="entry name" value="PIGW/GWT1"/>
</dbReference>
<evidence type="ECO:0000256" key="7">
    <source>
        <dbReference type="ARBA" id="ARBA00022989"/>
    </source>
</evidence>
<feature type="transmembrane region" description="Helical" evidence="9">
    <location>
        <begin position="171"/>
        <end position="193"/>
    </location>
</feature>
<dbReference type="Pfam" id="PF06423">
    <property type="entry name" value="GWT1"/>
    <property type="match status" value="1"/>
</dbReference>
<evidence type="ECO:0000256" key="2">
    <source>
        <dbReference type="ARBA" id="ARBA00004477"/>
    </source>
</evidence>
<dbReference type="PIRSF" id="PIRSF017321">
    <property type="entry name" value="GWT1"/>
    <property type="match status" value="1"/>
</dbReference>
<dbReference type="EMBL" id="KZ679012">
    <property type="protein sequence ID" value="PSS17087.1"/>
    <property type="molecule type" value="Genomic_DNA"/>
</dbReference>
<dbReference type="GO" id="GO:0005789">
    <property type="term" value="C:endoplasmic reticulum membrane"/>
    <property type="evidence" value="ECO:0007669"/>
    <property type="project" value="UniProtKB-SubCell"/>
</dbReference>
<sequence length="497" mass="54487">MSRAAEAAMAASYKKLKEDFVSGLSGGEIGEINYVTAVAPAAVVLWSALQSRQSFFTTYTPLSFTVDFFLNVGAILLAVTLYADTPVLLNVLLLAPVALIYLIPRTTAPVPRRPKAKAKNAKEDAPNPLPKRPFLTTYRGAMMVITCIAILAVDFRVFPRRFAKVETWGTSLMDVGVGSFVFSAGVVGARPIIKEKLEGKTTALSVRLYRSIRHSLPLIVLGFIRLYSVKGLDYAEHVTEYGVHWNFFFTLGLLPPFLALFQSAFQYVPSYAGLAIILGAVYQAALETTELKALILTAPRTNLFLKNREGIFSFFGYLAIFLAGQSTGMFLLPRPISSSTGAQQRQKLLLTLAGWSGIWILLFNLTTSYNYGLSLSVSRRMANLPYVLWIAAFNCTQITAFCVIETLFFPQVYKSNDTSSKAENEIYKQATSRILDAYNRNGLAIFLVANLLTGVVNLTVPTLHVSNVQAIGILLLYAATLTGLAVGLDAYNISIKL</sequence>
<keyword evidence="9" id="KW-0256">Endoplasmic reticulum</keyword>
<reference evidence="10 11" key="1">
    <citation type="journal article" date="2018" name="New Phytol.">
        <title>Comparative genomics and transcriptomics depict ericoid mycorrhizal fungi as versatile saprotrophs and plant mutualists.</title>
        <authorList>
            <person name="Martino E."/>
            <person name="Morin E."/>
            <person name="Grelet G.A."/>
            <person name="Kuo A."/>
            <person name="Kohler A."/>
            <person name="Daghino S."/>
            <person name="Barry K.W."/>
            <person name="Cichocki N."/>
            <person name="Clum A."/>
            <person name="Dockter R.B."/>
            <person name="Hainaut M."/>
            <person name="Kuo R.C."/>
            <person name="LaButti K."/>
            <person name="Lindahl B.D."/>
            <person name="Lindquist E.A."/>
            <person name="Lipzen A."/>
            <person name="Khouja H.R."/>
            <person name="Magnuson J."/>
            <person name="Murat C."/>
            <person name="Ohm R.A."/>
            <person name="Singer S.W."/>
            <person name="Spatafora J.W."/>
            <person name="Wang M."/>
            <person name="Veneault-Fourrey C."/>
            <person name="Henrissat B."/>
            <person name="Grigoriev I.V."/>
            <person name="Martin F.M."/>
            <person name="Perotto S."/>
        </authorList>
    </citation>
    <scope>NUCLEOTIDE SEQUENCE [LARGE SCALE GENOMIC DNA]</scope>
    <source>
        <strain evidence="10 11">ATCC 22711</strain>
    </source>
</reference>
<dbReference type="GeneID" id="36574861"/>
<comment type="pathway">
    <text evidence="3 9">Glycolipid biosynthesis; glycosylphosphatidylinositol-anchor biosynthesis.</text>
</comment>
<comment type="subcellular location">
    <subcellularLocation>
        <location evidence="2 9">Endoplasmic reticulum membrane</location>
        <topology evidence="2 9">Multi-pass membrane protein</topology>
    </subcellularLocation>
</comment>
<comment type="function">
    <text evidence="1">Probable acetyltransferase, which acetylates the inositol ring of phosphatidylinositol during biosynthesis of GPI-anchor.</text>
</comment>